<organism evidence="1 2">
    <name type="scientific">Oscillatoria acuminata PCC 6304</name>
    <dbReference type="NCBI Taxonomy" id="56110"/>
    <lineage>
        <taxon>Bacteria</taxon>
        <taxon>Bacillati</taxon>
        <taxon>Cyanobacteriota</taxon>
        <taxon>Cyanophyceae</taxon>
        <taxon>Oscillatoriophycideae</taxon>
        <taxon>Oscillatoriales</taxon>
        <taxon>Oscillatoriaceae</taxon>
        <taxon>Oscillatoria</taxon>
    </lineage>
</organism>
<evidence type="ECO:0000313" key="1">
    <source>
        <dbReference type="EMBL" id="AFY82593.1"/>
    </source>
</evidence>
<dbReference type="AlphaFoldDB" id="K9TJL4"/>
<dbReference type="Proteomes" id="UP000010367">
    <property type="component" value="Chromosome"/>
</dbReference>
<dbReference type="EMBL" id="CP003607">
    <property type="protein sequence ID" value="AFY82593.1"/>
    <property type="molecule type" value="Genomic_DNA"/>
</dbReference>
<protein>
    <submittedName>
        <fullName evidence="1">Uncharacterized protein</fullName>
    </submittedName>
</protein>
<dbReference type="HOGENOM" id="CLU_2937128_0_0_3"/>
<gene>
    <name evidence="1" type="ORF">Oscil6304_2997</name>
</gene>
<sequence length="60" mass="6627">MINQLGQITPTEREISDYAWSLTLSVSTLHSGLKLLELPEQSTRDILKIQGGDFPAAQTL</sequence>
<dbReference type="KEGG" id="oac:Oscil6304_2997"/>
<dbReference type="RefSeq" id="WP_015149229.1">
    <property type="nucleotide sequence ID" value="NC_019693.1"/>
</dbReference>
<dbReference type="InParanoid" id="K9TJL4"/>
<proteinExistence type="predicted"/>
<keyword evidence="2" id="KW-1185">Reference proteome</keyword>
<reference evidence="1 2" key="1">
    <citation type="submission" date="2012-06" db="EMBL/GenBank/DDBJ databases">
        <title>Finished chromosome of genome of Oscillatoria acuminata PCC 6304.</title>
        <authorList>
            <consortium name="US DOE Joint Genome Institute"/>
            <person name="Gugger M."/>
            <person name="Coursin T."/>
            <person name="Rippka R."/>
            <person name="Tandeau De Marsac N."/>
            <person name="Huntemann M."/>
            <person name="Wei C.-L."/>
            <person name="Han J."/>
            <person name="Detter J.C."/>
            <person name="Han C."/>
            <person name="Tapia R."/>
            <person name="Davenport K."/>
            <person name="Daligault H."/>
            <person name="Erkkila T."/>
            <person name="Gu W."/>
            <person name="Munk A.C.C."/>
            <person name="Teshima H."/>
            <person name="Xu Y."/>
            <person name="Chain P."/>
            <person name="Chen A."/>
            <person name="Krypides N."/>
            <person name="Mavromatis K."/>
            <person name="Markowitz V."/>
            <person name="Szeto E."/>
            <person name="Ivanova N."/>
            <person name="Mikhailova N."/>
            <person name="Ovchinnikova G."/>
            <person name="Pagani I."/>
            <person name="Pati A."/>
            <person name="Goodwin L."/>
            <person name="Peters L."/>
            <person name="Pitluck S."/>
            <person name="Woyke T."/>
            <person name="Kerfeld C."/>
        </authorList>
    </citation>
    <scope>NUCLEOTIDE SEQUENCE [LARGE SCALE GENOMIC DNA]</scope>
    <source>
        <strain evidence="1 2">PCC 6304</strain>
    </source>
</reference>
<accession>K9TJL4</accession>
<name>K9TJL4_9CYAN</name>
<evidence type="ECO:0000313" key="2">
    <source>
        <dbReference type="Proteomes" id="UP000010367"/>
    </source>
</evidence>